<dbReference type="GO" id="GO:0047560">
    <property type="term" value="F:3-dehydrosphinganine reductase activity"/>
    <property type="evidence" value="ECO:0007669"/>
    <property type="project" value="TreeGrafter"/>
</dbReference>
<dbReference type="InterPro" id="IPR002347">
    <property type="entry name" value="SDR_fam"/>
</dbReference>
<dbReference type="AlphaFoldDB" id="A0AAV9EY37"/>
<dbReference type="InterPro" id="IPR036291">
    <property type="entry name" value="NAD(P)-bd_dom_sf"/>
</dbReference>
<dbReference type="GO" id="GO:0030148">
    <property type="term" value="P:sphingolipid biosynthetic process"/>
    <property type="evidence" value="ECO:0007669"/>
    <property type="project" value="TreeGrafter"/>
</dbReference>
<protein>
    <submittedName>
        <fullName evidence="1">Uncharacterized protein</fullName>
    </submittedName>
</protein>
<organism evidence="1 2">
    <name type="scientific">Acorus calamus</name>
    <name type="common">Sweet flag</name>
    <dbReference type="NCBI Taxonomy" id="4465"/>
    <lineage>
        <taxon>Eukaryota</taxon>
        <taxon>Viridiplantae</taxon>
        <taxon>Streptophyta</taxon>
        <taxon>Embryophyta</taxon>
        <taxon>Tracheophyta</taxon>
        <taxon>Spermatophyta</taxon>
        <taxon>Magnoliopsida</taxon>
        <taxon>Liliopsida</taxon>
        <taxon>Acoraceae</taxon>
        <taxon>Acorus</taxon>
    </lineage>
</organism>
<dbReference type="SUPFAM" id="SSF51735">
    <property type="entry name" value="NAD(P)-binding Rossmann-fold domains"/>
    <property type="match status" value="1"/>
</dbReference>
<evidence type="ECO:0000313" key="2">
    <source>
        <dbReference type="Proteomes" id="UP001180020"/>
    </source>
</evidence>
<dbReference type="GO" id="GO:0005789">
    <property type="term" value="C:endoplasmic reticulum membrane"/>
    <property type="evidence" value="ECO:0007669"/>
    <property type="project" value="TreeGrafter"/>
</dbReference>
<dbReference type="GO" id="GO:0006666">
    <property type="term" value="P:3-keto-sphinganine metabolic process"/>
    <property type="evidence" value="ECO:0007669"/>
    <property type="project" value="TreeGrafter"/>
</dbReference>
<comment type="caution">
    <text evidence="1">The sequence shown here is derived from an EMBL/GenBank/DDBJ whole genome shotgun (WGS) entry which is preliminary data.</text>
</comment>
<proteinExistence type="predicted"/>
<dbReference type="EMBL" id="JAUJYO010000004">
    <property type="protein sequence ID" value="KAK1318317.1"/>
    <property type="molecule type" value="Genomic_DNA"/>
</dbReference>
<gene>
    <name evidence="1" type="ORF">QJS10_CPB04g00688</name>
</gene>
<accession>A0AAV9EY37</accession>
<keyword evidence="2" id="KW-1185">Reference proteome</keyword>
<dbReference type="Pfam" id="PF00106">
    <property type="entry name" value="adh_short"/>
    <property type="match status" value="1"/>
</dbReference>
<reference evidence="1" key="1">
    <citation type="journal article" date="2023" name="Nat. Commun.">
        <title>Diploid and tetraploid genomes of Acorus and the evolution of monocots.</title>
        <authorList>
            <person name="Ma L."/>
            <person name="Liu K.W."/>
            <person name="Li Z."/>
            <person name="Hsiao Y.Y."/>
            <person name="Qi Y."/>
            <person name="Fu T."/>
            <person name="Tang G.D."/>
            <person name="Zhang D."/>
            <person name="Sun W.H."/>
            <person name="Liu D.K."/>
            <person name="Li Y."/>
            <person name="Chen G.Z."/>
            <person name="Liu X.D."/>
            <person name="Liao X.Y."/>
            <person name="Jiang Y.T."/>
            <person name="Yu X."/>
            <person name="Hao Y."/>
            <person name="Huang J."/>
            <person name="Zhao X.W."/>
            <person name="Ke S."/>
            <person name="Chen Y.Y."/>
            <person name="Wu W.L."/>
            <person name="Hsu J.L."/>
            <person name="Lin Y.F."/>
            <person name="Huang M.D."/>
            <person name="Li C.Y."/>
            <person name="Huang L."/>
            <person name="Wang Z.W."/>
            <person name="Zhao X."/>
            <person name="Zhong W.Y."/>
            <person name="Peng D.H."/>
            <person name="Ahmad S."/>
            <person name="Lan S."/>
            <person name="Zhang J.S."/>
            <person name="Tsai W.C."/>
            <person name="Van de Peer Y."/>
            <person name="Liu Z.J."/>
        </authorList>
    </citation>
    <scope>NUCLEOTIDE SEQUENCE</scope>
    <source>
        <strain evidence="1">CP</strain>
    </source>
</reference>
<reference evidence="1" key="2">
    <citation type="submission" date="2023-06" db="EMBL/GenBank/DDBJ databases">
        <authorList>
            <person name="Ma L."/>
            <person name="Liu K.-W."/>
            <person name="Li Z."/>
            <person name="Hsiao Y.-Y."/>
            <person name="Qi Y."/>
            <person name="Fu T."/>
            <person name="Tang G."/>
            <person name="Zhang D."/>
            <person name="Sun W.-H."/>
            <person name="Liu D.-K."/>
            <person name="Li Y."/>
            <person name="Chen G.-Z."/>
            <person name="Liu X.-D."/>
            <person name="Liao X.-Y."/>
            <person name="Jiang Y.-T."/>
            <person name="Yu X."/>
            <person name="Hao Y."/>
            <person name="Huang J."/>
            <person name="Zhao X.-W."/>
            <person name="Ke S."/>
            <person name="Chen Y.-Y."/>
            <person name="Wu W.-L."/>
            <person name="Hsu J.-L."/>
            <person name="Lin Y.-F."/>
            <person name="Huang M.-D."/>
            <person name="Li C.-Y."/>
            <person name="Huang L."/>
            <person name="Wang Z.-W."/>
            <person name="Zhao X."/>
            <person name="Zhong W.-Y."/>
            <person name="Peng D.-H."/>
            <person name="Ahmad S."/>
            <person name="Lan S."/>
            <person name="Zhang J.-S."/>
            <person name="Tsai W.-C."/>
            <person name="Van De Peer Y."/>
            <person name="Liu Z.-J."/>
        </authorList>
    </citation>
    <scope>NUCLEOTIDE SEQUENCE</scope>
    <source>
        <strain evidence="1">CP</strain>
        <tissue evidence="1">Leaves</tissue>
    </source>
</reference>
<sequence>MEAKGFDGEMKWGGIGLSLARQAASAGASRVSILARGAAKLEDARASIHLATGIDVSAFSADVRDFDAVKEAVDAAGPIDVLICNHGVFVPQELERQELKEVRFMVDVNLMGTFNLIKAALPAMKESRPERGPGSIAIMSSQAENKRRPELTKILAGHSSAMQADDVARKALNGIKSGTFIVPCNFDGLMLAIATAGLSPQRSFIMAFAEVFGAGFMRLVGLFFQWTWYGLIEKWHAEQNRSKAS</sequence>
<evidence type="ECO:0000313" key="1">
    <source>
        <dbReference type="EMBL" id="KAK1318317.1"/>
    </source>
</evidence>
<dbReference type="Proteomes" id="UP001180020">
    <property type="component" value="Unassembled WGS sequence"/>
</dbReference>
<dbReference type="PANTHER" id="PTHR43550:SF3">
    <property type="entry name" value="3-KETODIHYDROSPHINGOSINE REDUCTASE"/>
    <property type="match status" value="1"/>
</dbReference>
<name>A0AAV9EY37_ACOCL</name>
<dbReference type="PANTHER" id="PTHR43550">
    <property type="entry name" value="3-KETODIHYDROSPHINGOSINE REDUCTASE"/>
    <property type="match status" value="1"/>
</dbReference>
<dbReference type="Gene3D" id="3.40.50.720">
    <property type="entry name" value="NAD(P)-binding Rossmann-like Domain"/>
    <property type="match status" value="1"/>
</dbReference>